<gene>
    <name evidence="1" type="ORF">A1D18_04355</name>
</gene>
<organism evidence="1 2">
    <name type="scientific">Candidatus Rickettsiella isopodorum</name>
    <dbReference type="NCBI Taxonomy" id="1225476"/>
    <lineage>
        <taxon>Bacteria</taxon>
        <taxon>Pseudomonadati</taxon>
        <taxon>Pseudomonadota</taxon>
        <taxon>Gammaproteobacteria</taxon>
        <taxon>Legionellales</taxon>
        <taxon>Coxiellaceae</taxon>
        <taxon>Rickettsiella</taxon>
    </lineage>
</organism>
<dbReference type="EMBL" id="LUKY01000033">
    <property type="protein sequence ID" value="OIZ94101.1"/>
    <property type="molecule type" value="Genomic_DNA"/>
</dbReference>
<proteinExistence type="predicted"/>
<dbReference type="STRING" id="1225476.A1D18_04355"/>
<dbReference type="OrthoDB" id="9942897at2"/>
<dbReference type="AlphaFoldDB" id="A0A1J8PGB0"/>
<protein>
    <submittedName>
        <fullName evidence="1">Uncharacterized protein</fullName>
    </submittedName>
</protein>
<evidence type="ECO:0000313" key="1">
    <source>
        <dbReference type="EMBL" id="OIZ94101.1"/>
    </source>
</evidence>
<evidence type="ECO:0000313" key="2">
    <source>
        <dbReference type="Proteomes" id="UP000183924"/>
    </source>
</evidence>
<accession>A0A1J8PGB0</accession>
<name>A0A1J8PGB0_9COXI</name>
<keyword evidence="2" id="KW-1185">Reference proteome</keyword>
<dbReference type="RefSeq" id="WP_071662595.1">
    <property type="nucleotide sequence ID" value="NZ_LUKY01000033.1"/>
</dbReference>
<dbReference type="Proteomes" id="UP000183924">
    <property type="component" value="Unassembled WGS sequence"/>
</dbReference>
<reference evidence="1 2" key="1">
    <citation type="submission" date="2016-03" db="EMBL/GenBank/DDBJ databases">
        <title>Comparative genomics of Rickettsiella.</title>
        <authorList>
            <person name="Chandler C."/>
            <person name="Wang Y."/>
        </authorList>
    </citation>
    <scope>NUCLEOTIDE SEQUENCE [LARGE SCALE GENOMIC DNA]</scope>
    <source>
        <strain evidence="1 2">RCFS May 2013</strain>
    </source>
</reference>
<sequence>MKDAEFNLNLDELFTQLAEITQNSEINPQAYVYLLLLWGYFEVSVEDGSQGDSSGSGSAILSRPNIIQIEQGYQIFDYGTHLKTAAGKYYGSYTTGRLLITVRAIIKLLSERGAKKLQFDGLDAAKRFAWLECERYKIKVTNFTPDNKTQILHNRLPRLDSLRSSIPYTSSK</sequence>
<comment type="caution">
    <text evidence="1">The sequence shown here is derived from an EMBL/GenBank/DDBJ whole genome shotgun (WGS) entry which is preliminary data.</text>
</comment>